<reference evidence="3 4" key="1">
    <citation type="submission" date="2019-06" db="EMBL/GenBank/DDBJ databases">
        <title>New taxonomy in bacterial strain CC-CFT640, isolated from vineyard.</title>
        <authorList>
            <person name="Lin S.-Y."/>
            <person name="Tsai C.-F."/>
            <person name="Young C.-C."/>
        </authorList>
    </citation>
    <scope>NUCLEOTIDE SEQUENCE [LARGE SCALE GENOMIC DNA]</scope>
    <source>
        <strain evidence="3 4">CC-CFT640</strain>
    </source>
</reference>
<dbReference type="InterPro" id="IPR042100">
    <property type="entry name" value="Bug_dom1"/>
</dbReference>
<proteinExistence type="inferred from homology"/>
<gene>
    <name evidence="3" type="ORF">FHP25_34630</name>
</gene>
<dbReference type="SUPFAM" id="SSF53850">
    <property type="entry name" value="Periplasmic binding protein-like II"/>
    <property type="match status" value="1"/>
</dbReference>
<evidence type="ECO:0000313" key="4">
    <source>
        <dbReference type="Proteomes" id="UP000321638"/>
    </source>
</evidence>
<protein>
    <submittedName>
        <fullName evidence="3">Tripartite tricarboxylate transporter substrate binding protein</fullName>
    </submittedName>
</protein>
<evidence type="ECO:0000256" key="1">
    <source>
        <dbReference type="ARBA" id="ARBA00006987"/>
    </source>
</evidence>
<dbReference type="RefSeq" id="WP_147851583.1">
    <property type="nucleotide sequence ID" value="NZ_VDUZ01000060.1"/>
</dbReference>
<dbReference type="Gene3D" id="3.40.190.10">
    <property type="entry name" value="Periplasmic binding protein-like II"/>
    <property type="match status" value="1"/>
</dbReference>
<feature type="chain" id="PRO_5023069315" evidence="2">
    <location>
        <begin position="22"/>
        <end position="326"/>
    </location>
</feature>
<keyword evidence="2" id="KW-0732">Signal</keyword>
<feature type="signal peptide" evidence="2">
    <location>
        <begin position="1"/>
        <end position="21"/>
    </location>
</feature>
<evidence type="ECO:0000313" key="3">
    <source>
        <dbReference type="EMBL" id="TXL70371.1"/>
    </source>
</evidence>
<organism evidence="3 4">
    <name type="scientific">Vineibacter terrae</name>
    <dbReference type="NCBI Taxonomy" id="2586908"/>
    <lineage>
        <taxon>Bacteria</taxon>
        <taxon>Pseudomonadati</taxon>
        <taxon>Pseudomonadota</taxon>
        <taxon>Alphaproteobacteria</taxon>
        <taxon>Hyphomicrobiales</taxon>
        <taxon>Vineibacter</taxon>
    </lineage>
</organism>
<dbReference type="PIRSF" id="PIRSF017082">
    <property type="entry name" value="YflP"/>
    <property type="match status" value="1"/>
</dbReference>
<keyword evidence="4" id="KW-1185">Reference proteome</keyword>
<dbReference type="PANTHER" id="PTHR42928">
    <property type="entry name" value="TRICARBOXYLATE-BINDING PROTEIN"/>
    <property type="match status" value="1"/>
</dbReference>
<comment type="similarity">
    <text evidence="1">Belongs to the UPF0065 (bug) family.</text>
</comment>
<comment type="caution">
    <text evidence="3">The sequence shown here is derived from an EMBL/GenBank/DDBJ whole genome shotgun (WGS) entry which is preliminary data.</text>
</comment>
<dbReference type="EMBL" id="VDUZ01000060">
    <property type="protein sequence ID" value="TXL70371.1"/>
    <property type="molecule type" value="Genomic_DNA"/>
</dbReference>
<accession>A0A5C8P9M1</accession>
<dbReference type="InterPro" id="IPR005064">
    <property type="entry name" value="BUG"/>
</dbReference>
<name>A0A5C8P9M1_9HYPH</name>
<dbReference type="OrthoDB" id="7250553at2"/>
<dbReference type="AlphaFoldDB" id="A0A5C8P9M1"/>
<dbReference type="Proteomes" id="UP000321638">
    <property type="component" value="Unassembled WGS sequence"/>
</dbReference>
<dbReference type="CDD" id="cd13578">
    <property type="entry name" value="PBP2_Bug27"/>
    <property type="match status" value="1"/>
</dbReference>
<dbReference type="Gene3D" id="3.40.190.150">
    <property type="entry name" value="Bordetella uptake gene, domain 1"/>
    <property type="match status" value="1"/>
</dbReference>
<dbReference type="PANTHER" id="PTHR42928:SF5">
    <property type="entry name" value="BLR1237 PROTEIN"/>
    <property type="match status" value="1"/>
</dbReference>
<sequence>MRRAIAFLASAWMAFALVAGAAWGQPADYPNKPIRLVSPFNPGGAIDVLNRLIGERLSARLGVQVVVDARPGANTIIGTEIVARAPADGYTFLITTNSTHTNNPALYKSLPYHPVKDFAPITQVSLGSVLFVVAKDAPHDDINGFIAWAKGLGRPVSYGSWGIGSSGHLYGTLLEKAASGRLSHVPYKGEVQAIGDVHGGSLDSTFCSPVGAKPQIAAGRIKPLAMTGAQRSAAMPELATFKEQGVEGLDLTLYVAAYAPAGTPAAIVERLQREIKAVIAEPDVRQKMLDQGQTPVGSTPAELQAVLAREAPKWAELIRVSGARVE</sequence>
<evidence type="ECO:0000256" key="2">
    <source>
        <dbReference type="SAM" id="SignalP"/>
    </source>
</evidence>
<dbReference type="Pfam" id="PF03401">
    <property type="entry name" value="TctC"/>
    <property type="match status" value="1"/>
</dbReference>